<feature type="signal peptide" evidence="3">
    <location>
        <begin position="1"/>
        <end position="20"/>
    </location>
</feature>
<dbReference type="Proteomes" id="UP000650081">
    <property type="component" value="Unassembled WGS sequence"/>
</dbReference>
<dbReference type="InterPro" id="IPR024983">
    <property type="entry name" value="CHAT_dom"/>
</dbReference>
<dbReference type="AlphaFoldDB" id="A0A923T782"/>
<dbReference type="RefSeq" id="WP_187464722.1">
    <property type="nucleotide sequence ID" value="NZ_JACSIT010000029.1"/>
</dbReference>
<evidence type="ECO:0000256" key="3">
    <source>
        <dbReference type="SAM" id="SignalP"/>
    </source>
</evidence>
<evidence type="ECO:0000313" key="6">
    <source>
        <dbReference type="Proteomes" id="UP000650081"/>
    </source>
</evidence>
<reference evidence="5" key="1">
    <citation type="submission" date="2020-08" db="EMBL/GenBank/DDBJ databases">
        <title>Lewinella bacteria from marine environments.</title>
        <authorList>
            <person name="Zhong Y."/>
        </authorList>
    </citation>
    <scope>NUCLEOTIDE SEQUENCE</scope>
    <source>
        <strain evidence="5">KCTC 42187</strain>
    </source>
</reference>
<dbReference type="Gene3D" id="1.25.40.10">
    <property type="entry name" value="Tetratricopeptide repeat domain"/>
    <property type="match status" value="2"/>
</dbReference>
<sequence>MFRWLPCVLLLGGFTGGLFAQPCPSVAETLSALYARPQAVEDIVAEVRARCPAHLDSLSVVFHGRSVYAYGSEGSYAGAIDFALRALEVQRELYAQAPAIPLGKTLANLGLFYRNQGQLRTAEPYLLEAEQVFRQLDAYQRLHNNREQLVYLWQANGDFGRAEELLESMLTEARAQHNALGEAEVLRLLGVQHIETGSYPAALAPLEASVAAFEAQGQAYWALTATMELGRAHFYLGHHTEARTLTLKALRGMAGEGQAYNQIVQQNLLGLNALRAGDAAEANDWLAKALSLAEGSNDPRLLALTTDNLAELARSQGNHAAAANLSQRAIAHLVPGWTYSEETPLPTEAQLALSVYPADVFKYLANLAQSLEAAGQVTATREALAAADALADLLRANYGAAVSKLFWRREALPVYDRAIRLSALAGDRENSFYYLEKSRAILLLEALLRERAGASLPPALADSLVLSEKRLLAGQRRLLEEELANRPAVEDSVLLLRDGLEELRKSVAERHPQVRELVARPPVVDLAAARSRLGEAGWDYQLTYFLGGDTARVFRLSAEGAALISLGPTAEIELAVRAVLAYFTAPEKIDQDPAGYLLASSHAYALLLAPLELPAGAGVLILPDGILASLPFVALVEGEAGADLASAAYVLRRHRIGYAQSATVLDHQSRPTDLAPATAPQKKWALAFAPFAPADPAGGAPVLPFSAQETAAVAQWYPTETRLGLAADRDFLLAALAEYPLLHLSTHAYSVEEGGLPPRILTASGALYPADIYALRLRAELIMLSACESNIGPLAEGEGMLGLGRAFTAAGARGVVASLWALNDRTTAEIVGSFYSHLAAGERKPTALHRAQLDYLERDDVPGYLKSPYYWAGLTYYGNADPLPAPAGWSNWFWLGGVLVLLGLSWWLAWLRLRARSQVLPPDPPKGGVRTRSRVPKEGDQG</sequence>
<evidence type="ECO:0000313" key="5">
    <source>
        <dbReference type="EMBL" id="MBC6992578.1"/>
    </source>
</evidence>
<dbReference type="Pfam" id="PF12770">
    <property type="entry name" value="CHAT"/>
    <property type="match status" value="1"/>
</dbReference>
<organism evidence="5 6">
    <name type="scientific">Neolewinella lacunae</name>
    <dbReference type="NCBI Taxonomy" id="1517758"/>
    <lineage>
        <taxon>Bacteria</taxon>
        <taxon>Pseudomonadati</taxon>
        <taxon>Bacteroidota</taxon>
        <taxon>Saprospiria</taxon>
        <taxon>Saprospirales</taxon>
        <taxon>Lewinellaceae</taxon>
        <taxon>Neolewinella</taxon>
    </lineage>
</organism>
<gene>
    <name evidence="5" type="ORF">H9S92_00235</name>
</gene>
<keyword evidence="2" id="KW-1133">Transmembrane helix</keyword>
<evidence type="ECO:0000259" key="4">
    <source>
        <dbReference type="Pfam" id="PF12770"/>
    </source>
</evidence>
<feature type="region of interest" description="Disordered" evidence="1">
    <location>
        <begin position="922"/>
        <end position="942"/>
    </location>
</feature>
<feature type="domain" description="CHAT" evidence="4">
    <location>
        <begin position="603"/>
        <end position="879"/>
    </location>
</feature>
<dbReference type="EMBL" id="JACSIT010000029">
    <property type="protein sequence ID" value="MBC6992578.1"/>
    <property type="molecule type" value="Genomic_DNA"/>
</dbReference>
<feature type="transmembrane region" description="Helical" evidence="2">
    <location>
        <begin position="892"/>
        <end position="911"/>
    </location>
</feature>
<keyword evidence="3" id="KW-0732">Signal</keyword>
<accession>A0A923T782</accession>
<keyword evidence="2" id="KW-0472">Membrane</keyword>
<protein>
    <submittedName>
        <fullName evidence="5">CHAT domain-containing protein</fullName>
    </submittedName>
</protein>
<keyword evidence="6" id="KW-1185">Reference proteome</keyword>
<comment type="caution">
    <text evidence="5">The sequence shown here is derived from an EMBL/GenBank/DDBJ whole genome shotgun (WGS) entry which is preliminary data.</text>
</comment>
<dbReference type="SUPFAM" id="SSF48452">
    <property type="entry name" value="TPR-like"/>
    <property type="match status" value="1"/>
</dbReference>
<dbReference type="PANTHER" id="PTHR10098">
    <property type="entry name" value="RAPSYN-RELATED"/>
    <property type="match status" value="1"/>
</dbReference>
<name>A0A923T782_9BACT</name>
<evidence type="ECO:0000256" key="1">
    <source>
        <dbReference type="SAM" id="MobiDB-lite"/>
    </source>
</evidence>
<evidence type="ECO:0000256" key="2">
    <source>
        <dbReference type="SAM" id="Phobius"/>
    </source>
</evidence>
<feature type="chain" id="PRO_5038008428" evidence="3">
    <location>
        <begin position="21"/>
        <end position="942"/>
    </location>
</feature>
<dbReference type="InterPro" id="IPR011990">
    <property type="entry name" value="TPR-like_helical_dom_sf"/>
</dbReference>
<proteinExistence type="predicted"/>
<keyword evidence="2" id="KW-0812">Transmembrane</keyword>